<evidence type="ECO:0000256" key="6">
    <source>
        <dbReference type="ARBA" id="ARBA00044028"/>
    </source>
</evidence>
<comment type="subunit">
    <text evidence="6">Homodimer. May interact with ROPN1.</text>
</comment>
<dbReference type="SMART" id="SM00015">
    <property type="entry name" value="IQ"/>
    <property type="match status" value="1"/>
</dbReference>
<dbReference type="Pfam" id="PF02197">
    <property type="entry name" value="RIIa"/>
    <property type="match status" value="1"/>
</dbReference>
<comment type="caution">
    <text evidence="8">The sequence shown here is derived from an EMBL/GenBank/DDBJ whole genome shotgun (WGS) entry which is preliminary data.</text>
</comment>
<keyword evidence="9" id="KW-1185">Reference proteome</keyword>
<keyword evidence="3" id="KW-0472">Membrane</keyword>
<dbReference type="InterPro" id="IPR012105">
    <property type="entry name" value="Sp17"/>
</dbReference>
<proteinExistence type="predicted"/>
<dbReference type="Gene3D" id="1.20.5.190">
    <property type="match status" value="1"/>
</dbReference>
<dbReference type="InterPro" id="IPR000048">
    <property type="entry name" value="IQ_motif_EF-hand-BS"/>
</dbReference>
<evidence type="ECO:0000259" key="7">
    <source>
        <dbReference type="SMART" id="SM00394"/>
    </source>
</evidence>
<dbReference type="OrthoDB" id="252964at2759"/>
<dbReference type="RefSeq" id="XP_059575593.1">
    <property type="nucleotide sequence ID" value="XM_059719610.1"/>
</dbReference>
<dbReference type="PANTHER" id="PTHR10699:SF16">
    <property type="entry name" value="SPERM SURFACE PROTEIN SP17"/>
    <property type="match status" value="1"/>
</dbReference>
<dbReference type="STRING" id="8496.A0A151NG63"/>
<reference evidence="8 9" key="1">
    <citation type="journal article" date="2012" name="Genome Biol.">
        <title>Sequencing three crocodilian genomes to illuminate the evolution of archosaurs and amniotes.</title>
        <authorList>
            <person name="St John J.A."/>
            <person name="Braun E.L."/>
            <person name="Isberg S.R."/>
            <person name="Miles L.G."/>
            <person name="Chong A.Y."/>
            <person name="Gongora J."/>
            <person name="Dalzell P."/>
            <person name="Moran C."/>
            <person name="Bed'hom B."/>
            <person name="Abzhanov A."/>
            <person name="Burgess S.C."/>
            <person name="Cooksey A.M."/>
            <person name="Castoe T.A."/>
            <person name="Crawford N.G."/>
            <person name="Densmore L.D."/>
            <person name="Drew J.C."/>
            <person name="Edwards S.V."/>
            <person name="Faircloth B.C."/>
            <person name="Fujita M.K."/>
            <person name="Greenwold M.J."/>
            <person name="Hoffmann F.G."/>
            <person name="Howard J.M."/>
            <person name="Iguchi T."/>
            <person name="Janes D.E."/>
            <person name="Khan S.Y."/>
            <person name="Kohno S."/>
            <person name="de Koning A.J."/>
            <person name="Lance S.L."/>
            <person name="McCarthy F.M."/>
            <person name="McCormack J.E."/>
            <person name="Merchant M.E."/>
            <person name="Peterson D.G."/>
            <person name="Pollock D.D."/>
            <person name="Pourmand N."/>
            <person name="Raney B.J."/>
            <person name="Roessler K.A."/>
            <person name="Sanford J.R."/>
            <person name="Sawyer R.H."/>
            <person name="Schmidt C.J."/>
            <person name="Triplett E.W."/>
            <person name="Tuberville T.D."/>
            <person name="Venegas-Anaya M."/>
            <person name="Howard J.T."/>
            <person name="Jarvis E.D."/>
            <person name="Guillette L.J.Jr."/>
            <person name="Glenn T.C."/>
            <person name="Green R.E."/>
            <person name="Ray D.A."/>
        </authorList>
    </citation>
    <scope>NUCLEOTIDE SEQUENCE [LARGE SCALE GENOMIC DNA]</scope>
    <source>
        <strain evidence="8">KSC_2009_1</strain>
    </source>
</reference>
<accession>A0A151NG63</accession>
<dbReference type="GO" id="GO:0016020">
    <property type="term" value="C:membrane"/>
    <property type="evidence" value="ECO:0007669"/>
    <property type="project" value="UniProtKB-SubCell"/>
</dbReference>
<evidence type="ECO:0000256" key="2">
    <source>
        <dbReference type="ARBA" id="ARBA00014863"/>
    </source>
</evidence>
<gene>
    <name evidence="8" type="primary">SPA17</name>
    <name evidence="8" type="ORF">Y1Q_0010221</name>
</gene>
<comment type="subcellular location">
    <subcellularLocation>
        <location evidence="1">Membrane</location>
        <topology evidence="1">Peripheral membrane protein</topology>
    </subcellularLocation>
</comment>
<name>A0A151NG63_ALLMI</name>
<dbReference type="CTD" id="53340"/>
<dbReference type="Proteomes" id="UP000050525">
    <property type="component" value="Unassembled WGS sequence"/>
</dbReference>
<evidence type="ECO:0000313" key="8">
    <source>
        <dbReference type="EMBL" id="KYO35801.1"/>
    </source>
</evidence>
<dbReference type="GO" id="GO:0005516">
    <property type="term" value="F:calmodulin binding"/>
    <property type="evidence" value="ECO:0007669"/>
    <property type="project" value="TreeGrafter"/>
</dbReference>
<dbReference type="InterPro" id="IPR047579">
    <property type="entry name" value="DD_CABYR_SP17"/>
</dbReference>
<organism evidence="8 9">
    <name type="scientific">Alligator mississippiensis</name>
    <name type="common">American alligator</name>
    <dbReference type="NCBI Taxonomy" id="8496"/>
    <lineage>
        <taxon>Eukaryota</taxon>
        <taxon>Metazoa</taxon>
        <taxon>Chordata</taxon>
        <taxon>Craniata</taxon>
        <taxon>Vertebrata</taxon>
        <taxon>Euteleostomi</taxon>
        <taxon>Archelosauria</taxon>
        <taxon>Archosauria</taxon>
        <taxon>Crocodylia</taxon>
        <taxon>Alligatoridae</taxon>
        <taxon>Alligatorinae</taxon>
        <taxon>Alligator</taxon>
    </lineage>
</organism>
<dbReference type="AlphaFoldDB" id="A0A151NG63"/>
<dbReference type="RefSeq" id="XP_059575594.1">
    <property type="nucleotide sequence ID" value="XM_059719611.1"/>
</dbReference>
<dbReference type="PANTHER" id="PTHR10699">
    <property type="entry name" value="NEUROMODULIN"/>
    <property type="match status" value="1"/>
</dbReference>
<dbReference type="CDD" id="cd23767">
    <property type="entry name" value="IQCD"/>
    <property type="match status" value="1"/>
</dbReference>
<dbReference type="PROSITE" id="PS50096">
    <property type="entry name" value="IQ"/>
    <property type="match status" value="1"/>
</dbReference>
<evidence type="ECO:0000256" key="5">
    <source>
        <dbReference type="ARBA" id="ARBA00031837"/>
    </source>
</evidence>
<evidence type="ECO:0000256" key="4">
    <source>
        <dbReference type="ARBA" id="ARBA00025518"/>
    </source>
</evidence>
<dbReference type="EMBL" id="AKHW03003120">
    <property type="protein sequence ID" value="KYO35801.1"/>
    <property type="molecule type" value="Genomic_DNA"/>
</dbReference>
<dbReference type="CDD" id="cd12100">
    <property type="entry name" value="DD_CABYR_SP17"/>
    <property type="match status" value="1"/>
</dbReference>
<dbReference type="InterPro" id="IPR003117">
    <property type="entry name" value="cAMP_dep_PK_reg_su_I/II_a/b"/>
</dbReference>
<dbReference type="SUPFAM" id="SSF47391">
    <property type="entry name" value="Dimerization-anchoring domain of cAMP-dependent PK regulatory subunit"/>
    <property type="match status" value="1"/>
</dbReference>
<dbReference type="KEGG" id="amj:106737702"/>
<dbReference type="SMART" id="SM00394">
    <property type="entry name" value="RIIa"/>
    <property type="match status" value="1"/>
</dbReference>
<sequence>MAVPFSNTHLRLPRGFASLLEGLAREVLREQPEEIPAFAAKYFEDLLKKREKTMFDPAEWGAKLEDRFYNNQAFQTTESLKDELKELSGENALVMESELDEQDLCETGIKEAEDKAAIKIQKTYRGYRARKEVKRLKEEGQ</sequence>
<evidence type="ECO:0000313" key="9">
    <source>
        <dbReference type="Proteomes" id="UP000050525"/>
    </source>
</evidence>
<dbReference type="PIRSF" id="PIRSF016533">
    <property type="entry name" value="Sp17"/>
    <property type="match status" value="1"/>
</dbReference>
<dbReference type="GeneID" id="106737702"/>
<comment type="function">
    <text evidence="4">Sperm surface zona pellucida binding protein. Helps to bind spermatozoa to the zona pellucida with high affinity. Might function in binding zona pellucida and carbohydrates.</text>
</comment>
<evidence type="ECO:0000256" key="3">
    <source>
        <dbReference type="ARBA" id="ARBA00023136"/>
    </source>
</evidence>
<dbReference type="GO" id="GO:0007339">
    <property type="term" value="P:binding of sperm to zona pellucida"/>
    <property type="evidence" value="ECO:0007669"/>
    <property type="project" value="InterPro"/>
</dbReference>
<evidence type="ECO:0000256" key="1">
    <source>
        <dbReference type="ARBA" id="ARBA00004170"/>
    </source>
</evidence>
<dbReference type="Gene3D" id="1.20.890.10">
    <property type="entry name" value="cAMP-dependent protein kinase regulatory subunit, dimerization-anchoring domain"/>
    <property type="match status" value="1"/>
</dbReference>
<feature type="domain" description="RIIa" evidence="7">
    <location>
        <begin position="14"/>
        <end position="51"/>
    </location>
</feature>
<protein>
    <recommendedName>
        <fullName evidence="2">Sperm surface protein Sp17</fullName>
    </recommendedName>
    <alternativeName>
        <fullName evidence="5">Sperm autoantigenic protein 17</fullName>
    </alternativeName>
</protein>
<dbReference type="Pfam" id="PF00612">
    <property type="entry name" value="IQ"/>
    <property type="match status" value="1"/>
</dbReference>